<evidence type="ECO:0000313" key="2">
    <source>
        <dbReference type="Proteomes" id="UP001500630"/>
    </source>
</evidence>
<comment type="caution">
    <text evidence="1">The sequence shown here is derived from an EMBL/GenBank/DDBJ whole genome shotgun (WGS) entry which is preliminary data.</text>
</comment>
<protein>
    <submittedName>
        <fullName evidence="1">Uncharacterized protein</fullName>
    </submittedName>
</protein>
<organism evidence="1 2">
    <name type="scientific">Nonomuraea rosea</name>
    <dbReference type="NCBI Taxonomy" id="638574"/>
    <lineage>
        <taxon>Bacteria</taxon>
        <taxon>Bacillati</taxon>
        <taxon>Actinomycetota</taxon>
        <taxon>Actinomycetes</taxon>
        <taxon>Streptosporangiales</taxon>
        <taxon>Streptosporangiaceae</taxon>
        <taxon>Nonomuraea</taxon>
    </lineage>
</organism>
<sequence>MPLDLTALLTRELGDDARLPDVDIDTMAMIIRGAIDSAAERRARDAEFDPRPYGNELAGMVEARLFPAGAV</sequence>
<proteinExistence type="predicted"/>
<reference evidence="2" key="1">
    <citation type="journal article" date="2019" name="Int. J. Syst. Evol. Microbiol.">
        <title>The Global Catalogue of Microorganisms (GCM) 10K type strain sequencing project: providing services to taxonomists for standard genome sequencing and annotation.</title>
        <authorList>
            <consortium name="The Broad Institute Genomics Platform"/>
            <consortium name="The Broad Institute Genome Sequencing Center for Infectious Disease"/>
            <person name="Wu L."/>
            <person name="Ma J."/>
        </authorList>
    </citation>
    <scope>NUCLEOTIDE SEQUENCE [LARGE SCALE GENOMIC DNA]</scope>
    <source>
        <strain evidence="2">JCM 17326</strain>
    </source>
</reference>
<name>A0ABP6ZFM3_9ACTN</name>
<keyword evidence="2" id="KW-1185">Reference proteome</keyword>
<accession>A0ABP6ZFM3</accession>
<gene>
    <name evidence="1" type="ORF">GCM10022419_111400</name>
</gene>
<dbReference type="Proteomes" id="UP001500630">
    <property type="component" value="Unassembled WGS sequence"/>
</dbReference>
<evidence type="ECO:0000313" key="1">
    <source>
        <dbReference type="EMBL" id="GAA3608185.1"/>
    </source>
</evidence>
<dbReference type="EMBL" id="BAABDQ010000043">
    <property type="protein sequence ID" value="GAA3608185.1"/>
    <property type="molecule type" value="Genomic_DNA"/>
</dbReference>